<dbReference type="EMBL" id="MFKF01000040">
    <property type="protein sequence ID" value="OGG56215.1"/>
    <property type="molecule type" value="Genomic_DNA"/>
</dbReference>
<dbReference type="PANTHER" id="PTHR48075">
    <property type="entry name" value="3-HYDROXYACYL-COA DEHYDROGENASE FAMILY PROTEIN"/>
    <property type="match status" value="1"/>
</dbReference>
<dbReference type="AlphaFoldDB" id="A0A1F6D4B6"/>
<dbReference type="InterPro" id="IPR036291">
    <property type="entry name" value="NAD(P)-bd_dom_sf"/>
</dbReference>
<dbReference type="Pfam" id="PF02737">
    <property type="entry name" value="3HCDH_N"/>
    <property type="match status" value="1"/>
</dbReference>
<keyword evidence="1" id="KW-0560">Oxidoreductase</keyword>
<evidence type="ECO:0000259" key="4">
    <source>
        <dbReference type="Pfam" id="PF00725"/>
    </source>
</evidence>
<dbReference type="GO" id="GO:0003857">
    <property type="term" value="F:(3S)-3-hydroxyacyl-CoA dehydrogenase (NAD+) activity"/>
    <property type="evidence" value="ECO:0007669"/>
    <property type="project" value="UniProtKB-EC"/>
</dbReference>
<name>A0A1F6D4B6_HANXR</name>
<dbReference type="Proteomes" id="UP000178606">
    <property type="component" value="Unassembled WGS sequence"/>
</dbReference>
<dbReference type="Gene3D" id="3.90.226.10">
    <property type="entry name" value="2-enoyl-CoA Hydratase, Chain A, domain 1"/>
    <property type="match status" value="1"/>
</dbReference>
<dbReference type="InterPro" id="IPR006108">
    <property type="entry name" value="3HC_DH_C"/>
</dbReference>
<organism evidence="6 7">
    <name type="scientific">Handelsmanbacteria sp. (strain RIFCSPLOWO2_12_FULL_64_10)</name>
    <dbReference type="NCBI Taxonomy" id="1817868"/>
    <lineage>
        <taxon>Bacteria</taxon>
        <taxon>Candidatus Handelsmaniibacteriota</taxon>
    </lineage>
</organism>
<evidence type="ECO:0000256" key="1">
    <source>
        <dbReference type="ARBA" id="ARBA00023002"/>
    </source>
</evidence>
<proteinExistence type="predicted"/>
<dbReference type="Gene3D" id="1.10.1040.50">
    <property type="match status" value="1"/>
</dbReference>
<dbReference type="PANTHER" id="PTHR48075:SF7">
    <property type="entry name" value="3-HYDROXYACYL-COA DEHYDROGENASE-RELATED"/>
    <property type="match status" value="1"/>
</dbReference>
<accession>A0A1F6D4B6</accession>
<sequence length="775" mass="84327">MSKRRIERIAVIGAGTMGAQIAAHFANVGLDVLLLDVASADPTPEERSKGLAAAHPSVRNRAARLGLERAQRTRPPAFFLPDSAGRIAVGNIEDDIERLSGADWIVEAVLEDLAVKRAVLERIDTHRRPGALVTTNTSGLSVTAMAAGRSDDLRAHFLGAHFFNPPRYMRLLEVIPTPDTSPEVLDFVRDFGDRVLGKGVVVCRDTPGFIGNRIGVFVVMDALHRALSEGLTFEEADLLTGPLMGRPRSGTFRLCDLIGLDVLSFVARHLHEHLPHDPARETFAVPPLLQTLLEKGWLGDKRGQGFYKRAGRDILTLDPETVDYRPRRKVDLLANDLKALVLSDTPAGRFAWGHLSAALCYAASRAPEIADDLVRIDDAMRWGFNWAMGPFKLWDAVGVRTIADLLEREGRPLPGAAQDLLKSDHTSFYTRENGRRKYFTLSSCALRDLPTPPDVLILGDLRARGKTVGERRGAALLDLNDGVACLEIEGPFDPFDLDGIAVLPWALEVSGRDFEGLVITGPAGDFWRGDARHTLDSLIAEAKWEEIDRRVRAIQKAMEDLRRASIPTVVAVSGRTVGLGCATALMAGRVQALAETAMGFDELSVGTLPIGGGLIELLRRGVSGLPPGADPYPVVRQTFETTRTGRLSNNAVEARQMNLLRPVDGLTMNPDRLVADAKALTLRIAGRRPDLTDARIPVMGAPGLARLKLDLYLMRQAEALSESGASVGLQLATVLCGGALSGPQPAPRSYLLDLEREAFVNLCRMKRTYPPLPLS</sequence>
<dbReference type="SUPFAM" id="SSF52096">
    <property type="entry name" value="ClpP/crotonase"/>
    <property type="match status" value="1"/>
</dbReference>
<evidence type="ECO:0000256" key="2">
    <source>
        <dbReference type="ARBA" id="ARBA00023027"/>
    </source>
</evidence>
<dbReference type="SUPFAM" id="SSF51735">
    <property type="entry name" value="NAD(P)-binding Rossmann-fold domains"/>
    <property type="match status" value="1"/>
</dbReference>
<dbReference type="SUPFAM" id="SSF48179">
    <property type="entry name" value="6-phosphogluconate dehydrogenase C-terminal domain-like"/>
    <property type="match status" value="2"/>
</dbReference>
<comment type="caution">
    <text evidence="6">The sequence shown here is derived from an EMBL/GenBank/DDBJ whole genome shotgun (WGS) entry which is preliminary data.</text>
</comment>
<evidence type="ECO:0000313" key="6">
    <source>
        <dbReference type="EMBL" id="OGG56215.1"/>
    </source>
</evidence>
<dbReference type="Pfam" id="PF00725">
    <property type="entry name" value="3HCDH"/>
    <property type="match status" value="1"/>
</dbReference>
<keyword evidence="2" id="KW-0520">NAD</keyword>
<protein>
    <submittedName>
        <fullName evidence="6">Uncharacterized protein</fullName>
    </submittedName>
</protein>
<reference evidence="6 7" key="1">
    <citation type="journal article" date="2016" name="Nat. Commun.">
        <title>Thousands of microbial genomes shed light on interconnected biogeochemical processes in an aquifer system.</title>
        <authorList>
            <person name="Anantharaman K."/>
            <person name="Brown C.T."/>
            <person name="Hug L.A."/>
            <person name="Sharon I."/>
            <person name="Castelle C.J."/>
            <person name="Probst A.J."/>
            <person name="Thomas B.C."/>
            <person name="Singh A."/>
            <person name="Wilkins M.J."/>
            <person name="Karaoz U."/>
            <person name="Brodie E.L."/>
            <person name="Williams K.H."/>
            <person name="Hubbard S.S."/>
            <person name="Banfield J.F."/>
        </authorList>
    </citation>
    <scope>NUCLEOTIDE SEQUENCE [LARGE SCALE GENOMIC DNA]</scope>
    <source>
        <strain evidence="7">RIFCSPLOWO2_12_FULL_64_10</strain>
    </source>
</reference>
<feature type="domain" description="3-hydroxyacyl-CoA dehydrogenase C-terminal" evidence="4">
    <location>
        <begin position="208"/>
        <end position="308"/>
    </location>
</feature>
<evidence type="ECO:0000259" key="5">
    <source>
        <dbReference type="Pfam" id="PF02737"/>
    </source>
</evidence>
<evidence type="ECO:0000256" key="3">
    <source>
        <dbReference type="ARBA" id="ARBA00049556"/>
    </source>
</evidence>
<dbReference type="InterPro" id="IPR006176">
    <property type="entry name" value="3-OHacyl-CoA_DH_NAD-bd"/>
</dbReference>
<comment type="catalytic activity">
    <reaction evidence="3">
        <text>a (3S)-3-hydroxyacyl-CoA + NAD(+) = a 3-oxoacyl-CoA + NADH + H(+)</text>
        <dbReference type="Rhea" id="RHEA:22432"/>
        <dbReference type="ChEBI" id="CHEBI:15378"/>
        <dbReference type="ChEBI" id="CHEBI:57318"/>
        <dbReference type="ChEBI" id="CHEBI:57540"/>
        <dbReference type="ChEBI" id="CHEBI:57945"/>
        <dbReference type="ChEBI" id="CHEBI:90726"/>
        <dbReference type="EC" id="1.1.1.35"/>
    </reaction>
</comment>
<evidence type="ECO:0000313" key="7">
    <source>
        <dbReference type="Proteomes" id="UP000178606"/>
    </source>
</evidence>
<gene>
    <name evidence="6" type="ORF">A3F84_10115</name>
</gene>
<dbReference type="InterPro" id="IPR029045">
    <property type="entry name" value="ClpP/crotonase-like_dom_sf"/>
</dbReference>
<dbReference type="InterPro" id="IPR008927">
    <property type="entry name" value="6-PGluconate_DH-like_C_sf"/>
</dbReference>
<feature type="domain" description="3-hydroxyacyl-CoA dehydrogenase NAD binding" evidence="5">
    <location>
        <begin position="9"/>
        <end position="206"/>
    </location>
</feature>
<dbReference type="GO" id="GO:0006631">
    <property type="term" value="P:fatty acid metabolic process"/>
    <property type="evidence" value="ECO:0007669"/>
    <property type="project" value="InterPro"/>
</dbReference>
<dbReference type="Gene3D" id="3.40.50.720">
    <property type="entry name" value="NAD(P)-binding Rossmann-like Domain"/>
    <property type="match status" value="1"/>
</dbReference>
<dbReference type="GO" id="GO:0070403">
    <property type="term" value="F:NAD+ binding"/>
    <property type="evidence" value="ECO:0007669"/>
    <property type="project" value="InterPro"/>
</dbReference>